<name>K9UPV0_CHAP6</name>
<reference evidence="1 2" key="1">
    <citation type="submission" date="2012-05" db="EMBL/GenBank/DDBJ databases">
        <title>Finished chromosome of genome of Chamaesiphon sp. PCC 6605.</title>
        <authorList>
            <consortium name="US DOE Joint Genome Institute"/>
            <person name="Gugger M."/>
            <person name="Coursin T."/>
            <person name="Rippka R."/>
            <person name="Tandeau De Marsac N."/>
            <person name="Huntemann M."/>
            <person name="Wei C.-L."/>
            <person name="Han J."/>
            <person name="Detter J.C."/>
            <person name="Han C."/>
            <person name="Tapia R."/>
            <person name="Chen A."/>
            <person name="Kyrpides N."/>
            <person name="Mavromatis K."/>
            <person name="Markowitz V."/>
            <person name="Szeto E."/>
            <person name="Ivanova N."/>
            <person name="Pagani I."/>
            <person name="Pati A."/>
            <person name="Goodwin L."/>
            <person name="Nordberg H.P."/>
            <person name="Cantor M.N."/>
            <person name="Hua S.X."/>
            <person name="Woyke T."/>
            <person name="Kerfeld C.A."/>
        </authorList>
    </citation>
    <scope>NUCLEOTIDE SEQUENCE [LARGE SCALE GENOMIC DNA]</scope>
    <source>
        <strain evidence="2">ATCC 27169 / PCC 6605</strain>
    </source>
</reference>
<keyword evidence="2" id="KW-1185">Reference proteome</keyword>
<organism evidence="1 2">
    <name type="scientific">Chamaesiphon minutus (strain ATCC 27169 / PCC 6605)</name>
    <dbReference type="NCBI Taxonomy" id="1173020"/>
    <lineage>
        <taxon>Bacteria</taxon>
        <taxon>Bacillati</taxon>
        <taxon>Cyanobacteriota</taxon>
        <taxon>Cyanophyceae</taxon>
        <taxon>Gomontiellales</taxon>
        <taxon>Chamaesiphonaceae</taxon>
        <taxon>Chamaesiphon</taxon>
    </lineage>
</organism>
<evidence type="ECO:0000313" key="1">
    <source>
        <dbReference type="EMBL" id="AFY96461.1"/>
    </source>
</evidence>
<gene>
    <name evidence="1" type="ORF">Cha6605_5586</name>
</gene>
<proteinExistence type="predicted"/>
<sequence>MDREWCLVSFEAFWLDKNMILFYRAERSDKIAIISMPSERLSAFIEVAIGAEHRFW</sequence>
<protein>
    <submittedName>
        <fullName evidence="1">Uncharacterized protein</fullName>
    </submittedName>
</protein>
<dbReference type="AlphaFoldDB" id="K9UPV0"/>
<dbReference type="EMBL" id="CP003600">
    <property type="protein sequence ID" value="AFY96461.1"/>
    <property type="molecule type" value="Genomic_DNA"/>
</dbReference>
<evidence type="ECO:0000313" key="2">
    <source>
        <dbReference type="Proteomes" id="UP000010366"/>
    </source>
</evidence>
<dbReference type="HOGENOM" id="CLU_3005759_0_0_3"/>
<accession>K9UPV0</accession>
<dbReference type="Proteomes" id="UP000010366">
    <property type="component" value="Chromosome"/>
</dbReference>
<dbReference type="KEGG" id="cmp:Cha6605_5586"/>